<organism evidence="2">
    <name type="scientific">Magnetospirillum gryphiswaldense</name>
    <dbReference type="NCBI Taxonomy" id="55518"/>
    <lineage>
        <taxon>Bacteria</taxon>
        <taxon>Pseudomonadati</taxon>
        <taxon>Pseudomonadota</taxon>
        <taxon>Alphaproteobacteria</taxon>
        <taxon>Rhodospirillales</taxon>
        <taxon>Rhodospirillaceae</taxon>
        <taxon>Magnetospirillum</taxon>
    </lineage>
</organism>
<keyword evidence="1" id="KW-0812">Transmembrane</keyword>
<name>A4U363_9PROT</name>
<dbReference type="RefSeq" id="WP_024081156.1">
    <property type="nucleotide sequence ID" value="NZ_CP027527.1"/>
</dbReference>
<gene>
    <name evidence="2" type="ORF">MGR_2506</name>
</gene>
<dbReference type="AlphaFoldDB" id="A4U363"/>
<reference evidence="2" key="1">
    <citation type="journal article" date="2007" name="J. Bacteriol.">
        <title>Comparative genome analysis of four magnetotactic bacteria reveals a complex set of group-specific genes implicated in magnetosome biomineralization and function.</title>
        <authorList>
            <person name="Richter M."/>
            <person name="Kube M."/>
            <person name="Bazylinski D.A."/>
            <person name="Lombardot T."/>
            <person name="Gloeckner F.O."/>
            <person name="Reinhardt R."/>
            <person name="Schueler D."/>
        </authorList>
    </citation>
    <scope>NUCLEOTIDE SEQUENCE</scope>
    <source>
        <strain evidence="2">MSR-1</strain>
    </source>
</reference>
<keyword evidence="1" id="KW-0472">Membrane</keyword>
<evidence type="ECO:0000313" key="2">
    <source>
        <dbReference type="EMBL" id="CAM77320.1"/>
    </source>
</evidence>
<sequence>MAIIRLVLLFEAAMTLHRKEKEALTFLATHLFYGLAAGATFGIMVLATNMGNIWTMARESNHTVTVIALFFFGLFVTFGSVGMGVGIMSLGRDDENGDSRH</sequence>
<protein>
    <submittedName>
        <fullName evidence="2">Uncharacterized protein</fullName>
    </submittedName>
</protein>
<keyword evidence="1" id="KW-1133">Transmembrane helix</keyword>
<feature type="transmembrane region" description="Helical" evidence="1">
    <location>
        <begin position="67"/>
        <end position="91"/>
    </location>
</feature>
<dbReference type="EMBL" id="CU459003">
    <property type="protein sequence ID" value="CAM77320.1"/>
    <property type="molecule type" value="Genomic_DNA"/>
</dbReference>
<accession>A4U363</accession>
<feature type="transmembrane region" description="Helical" evidence="1">
    <location>
        <begin position="24"/>
        <end position="47"/>
    </location>
</feature>
<evidence type="ECO:0000256" key="1">
    <source>
        <dbReference type="SAM" id="Phobius"/>
    </source>
</evidence>
<proteinExistence type="predicted"/>